<evidence type="ECO:0000313" key="1">
    <source>
        <dbReference type="EMBL" id="MDV5087565.1"/>
    </source>
</evidence>
<evidence type="ECO:0008006" key="3">
    <source>
        <dbReference type="Google" id="ProtNLM"/>
    </source>
</evidence>
<dbReference type="RefSeq" id="WP_295187356.1">
    <property type="nucleotide sequence ID" value="NZ_JAWJZA010000011.1"/>
</dbReference>
<proteinExistence type="predicted"/>
<dbReference type="Proteomes" id="UP001272515">
    <property type="component" value="Unassembled WGS sequence"/>
</dbReference>
<organism evidence="1 2">
    <name type="scientific">Veillonella absiana</name>
    <dbReference type="NCBI Taxonomy" id="3079305"/>
    <lineage>
        <taxon>Bacteria</taxon>
        <taxon>Bacillati</taxon>
        <taxon>Bacillota</taxon>
        <taxon>Negativicutes</taxon>
        <taxon>Veillonellales</taxon>
        <taxon>Veillonellaceae</taxon>
        <taxon>Veillonella</taxon>
    </lineage>
</organism>
<reference evidence="1 2" key="1">
    <citation type="submission" date="2023-10" db="EMBL/GenBank/DDBJ databases">
        <title>Veillonella sp. nov., isolated from a pig farm feces dump.</title>
        <authorList>
            <person name="Chang Y.-H."/>
        </authorList>
    </citation>
    <scope>NUCLEOTIDE SEQUENCE [LARGE SCALE GENOMIC DNA]</scope>
    <source>
        <strain evidence="1 2">YH-vei2233</strain>
    </source>
</reference>
<gene>
    <name evidence="1" type="ORF">RVY80_01685</name>
</gene>
<comment type="caution">
    <text evidence="1">The sequence shown here is derived from an EMBL/GenBank/DDBJ whole genome shotgun (WGS) entry which is preliminary data.</text>
</comment>
<dbReference type="EMBL" id="JAWJZB010000002">
    <property type="protein sequence ID" value="MDV5087565.1"/>
    <property type="molecule type" value="Genomic_DNA"/>
</dbReference>
<evidence type="ECO:0000313" key="2">
    <source>
        <dbReference type="Proteomes" id="UP001272515"/>
    </source>
</evidence>
<sequence length="42" mass="4859">MEVYEDLSFESEVYLKLKEAESKTELNKAGYTTSELLESLKL</sequence>
<protein>
    <recommendedName>
        <fullName evidence="3">Toxin-antitoxin system, antitoxin component, ribbon-helix-helix domain protein</fullName>
    </recommendedName>
</protein>
<name>A0ABU3Z6L7_9FIRM</name>
<accession>A0ABU3Z6L7</accession>
<keyword evidence="2" id="KW-1185">Reference proteome</keyword>